<protein>
    <recommendedName>
        <fullName evidence="3">Solute-binding protein family 3/N-terminal domain-containing protein</fullName>
    </recommendedName>
</protein>
<evidence type="ECO:0000313" key="2">
    <source>
        <dbReference type="Proteomes" id="UP001385389"/>
    </source>
</evidence>
<dbReference type="Proteomes" id="UP001385389">
    <property type="component" value="Chromosome"/>
</dbReference>
<organism evidence="1 2">
    <name type="scientific">Pseudodesulfovibrio methanolicus</name>
    <dbReference type="NCBI Taxonomy" id="3126690"/>
    <lineage>
        <taxon>Bacteria</taxon>
        <taxon>Pseudomonadati</taxon>
        <taxon>Thermodesulfobacteriota</taxon>
        <taxon>Desulfovibrionia</taxon>
        <taxon>Desulfovibrionales</taxon>
        <taxon>Desulfovibrionaceae</taxon>
    </lineage>
</organism>
<gene>
    <name evidence="1" type="ORF">V8V93_18700</name>
</gene>
<sequence length="266" mass="30804">MDRLILPADTSPKDTRWQFPIKALTKAMQATEDTDGPFSIERHRLSMHYDRALYELSDGNLINVTIASANKRWDQRAIPVCVPIFRGLKSYRLLLVNSHSLHSFHDIRTLEDLRPCRAGVVYQWATENILDKAGCKLVRASTYEGLFSMLAARRFDYIPRAVSDIYREIEIRTKKNPDLRVEPTLALYIPNPQYFYVAPAFPRLADRIRRGMGIIAANGTQERIFHEAFDEAIRRADLNHRRIIRIENPDLPEDIPPDDPILRIRP</sequence>
<dbReference type="RefSeq" id="WP_338668152.1">
    <property type="nucleotide sequence ID" value="NZ_CP146609.1"/>
</dbReference>
<keyword evidence="2" id="KW-1185">Reference proteome</keyword>
<dbReference type="EMBL" id="CP146609">
    <property type="protein sequence ID" value="WWX22457.1"/>
    <property type="molecule type" value="Genomic_DNA"/>
</dbReference>
<evidence type="ECO:0008006" key="3">
    <source>
        <dbReference type="Google" id="ProtNLM"/>
    </source>
</evidence>
<reference evidence="1 2" key="1">
    <citation type="submission" date="2024-03" db="EMBL/GenBank/DDBJ databases">
        <title>Phenotype and Genome Characterization of a Sulfate-Reducing Bacterium Pseudodesulfovibrio sp. strain 5S69, isolated from Petroleum Reservoir in Tatarstan (Russia).</title>
        <authorList>
            <person name="Bidzhieva S.K."/>
            <person name="Kadnikov V."/>
            <person name="Tourova T.P."/>
            <person name="Samigullina S.R."/>
            <person name="Sokolova D.S."/>
            <person name="Poltaraus A.B."/>
            <person name="Avtukh A.N."/>
            <person name="Tereshina V.M."/>
            <person name="Mardanov A.V."/>
            <person name="Nazina T.N."/>
        </authorList>
    </citation>
    <scope>NUCLEOTIDE SEQUENCE [LARGE SCALE GENOMIC DNA]</scope>
    <source>
        <strain evidence="1 2">5S69</strain>
    </source>
</reference>
<dbReference type="Gene3D" id="3.40.190.10">
    <property type="entry name" value="Periplasmic binding protein-like II"/>
    <property type="match status" value="2"/>
</dbReference>
<accession>A0ABZ2IYR2</accession>
<evidence type="ECO:0000313" key="1">
    <source>
        <dbReference type="EMBL" id="WWX22457.1"/>
    </source>
</evidence>
<proteinExistence type="predicted"/>
<dbReference type="SUPFAM" id="SSF53850">
    <property type="entry name" value="Periplasmic binding protein-like II"/>
    <property type="match status" value="1"/>
</dbReference>
<name>A0ABZ2IYR2_9BACT</name>